<keyword evidence="2" id="KW-1185">Reference proteome</keyword>
<evidence type="ECO:0000313" key="2">
    <source>
        <dbReference type="Proteomes" id="UP000193484"/>
    </source>
</evidence>
<name>A0A1X1RDH6_MYCFA</name>
<organism evidence="1 2">
    <name type="scientific">Mycolicibacterium fallax</name>
    <name type="common">Mycobacterium fallax</name>
    <dbReference type="NCBI Taxonomy" id="1793"/>
    <lineage>
        <taxon>Bacteria</taxon>
        <taxon>Bacillati</taxon>
        <taxon>Actinomycetota</taxon>
        <taxon>Actinomycetes</taxon>
        <taxon>Mycobacteriales</taxon>
        <taxon>Mycobacteriaceae</taxon>
        <taxon>Mycolicibacterium</taxon>
    </lineage>
</organism>
<dbReference type="AlphaFoldDB" id="A0A1X1RDH6"/>
<sequence length="147" mass="15436">MLATLAAATALTPIPVAVANPDCAPATVRLTSVSAEATDGTLTGTPAGTDTPIRLRGDLRAYHRSVGFGDDAPAAVTRWDQALARVSEPIDPNDPNWYGKGKGRAFATRALDDIATEFPDGTLRVSYSPGDRPADWCAINFIQPVAD</sequence>
<gene>
    <name evidence="1" type="ORF">AWC04_10120</name>
</gene>
<proteinExistence type="predicted"/>
<dbReference type="STRING" id="1793.AWC04_10120"/>
<evidence type="ECO:0000313" key="1">
    <source>
        <dbReference type="EMBL" id="ORV03464.1"/>
    </source>
</evidence>
<reference evidence="1 2" key="1">
    <citation type="submission" date="2016-01" db="EMBL/GenBank/DDBJ databases">
        <title>The new phylogeny of the genus Mycobacterium.</title>
        <authorList>
            <person name="Tarcisio F."/>
            <person name="Conor M."/>
            <person name="Antonella G."/>
            <person name="Elisabetta G."/>
            <person name="Giulia F.S."/>
            <person name="Sara T."/>
            <person name="Anna F."/>
            <person name="Clotilde B."/>
            <person name="Roberto B."/>
            <person name="Veronica D.S."/>
            <person name="Fabio R."/>
            <person name="Monica P."/>
            <person name="Olivier J."/>
            <person name="Enrico T."/>
            <person name="Nicola S."/>
        </authorList>
    </citation>
    <scope>NUCLEOTIDE SEQUENCE [LARGE SCALE GENOMIC DNA]</scope>
    <source>
        <strain evidence="1 2">DSM 44179</strain>
    </source>
</reference>
<protein>
    <submittedName>
        <fullName evidence="1">Uncharacterized protein</fullName>
    </submittedName>
</protein>
<dbReference type="OrthoDB" id="4624388at2"/>
<accession>A0A1X1RDH6</accession>
<comment type="caution">
    <text evidence="1">The sequence shown here is derived from an EMBL/GenBank/DDBJ whole genome shotgun (WGS) entry which is preliminary data.</text>
</comment>
<dbReference type="EMBL" id="LQOJ01000037">
    <property type="protein sequence ID" value="ORV03464.1"/>
    <property type="molecule type" value="Genomic_DNA"/>
</dbReference>
<dbReference type="Proteomes" id="UP000193484">
    <property type="component" value="Unassembled WGS sequence"/>
</dbReference>